<organism evidence="1 2">
    <name type="scientific">Microlunatus panaciterrae</name>
    <dbReference type="NCBI Taxonomy" id="400768"/>
    <lineage>
        <taxon>Bacteria</taxon>
        <taxon>Bacillati</taxon>
        <taxon>Actinomycetota</taxon>
        <taxon>Actinomycetes</taxon>
        <taxon>Propionibacteriales</taxon>
        <taxon>Propionibacteriaceae</taxon>
        <taxon>Microlunatus</taxon>
    </lineage>
</organism>
<proteinExistence type="predicted"/>
<dbReference type="PRINTS" id="PR00377">
    <property type="entry name" value="IMPHPHTASES"/>
</dbReference>
<dbReference type="Gene3D" id="3.40.190.80">
    <property type="match status" value="1"/>
</dbReference>
<name>A0ABS2RLR3_9ACTN</name>
<dbReference type="Gene3D" id="3.30.540.10">
    <property type="entry name" value="Fructose-1,6-Bisphosphatase, subunit A, domain 1"/>
    <property type="match status" value="1"/>
</dbReference>
<accession>A0ABS2RLR3</accession>
<dbReference type="EMBL" id="JAFBCF010000001">
    <property type="protein sequence ID" value="MBM7799941.1"/>
    <property type="molecule type" value="Genomic_DNA"/>
</dbReference>
<evidence type="ECO:0000313" key="1">
    <source>
        <dbReference type="EMBL" id="MBM7799941.1"/>
    </source>
</evidence>
<dbReference type="InterPro" id="IPR000760">
    <property type="entry name" value="Inositol_monophosphatase-like"/>
</dbReference>
<dbReference type="PANTHER" id="PTHR20854">
    <property type="entry name" value="INOSITOL MONOPHOSPHATASE"/>
    <property type="match status" value="1"/>
</dbReference>
<dbReference type="Proteomes" id="UP000704762">
    <property type="component" value="Unassembled WGS sequence"/>
</dbReference>
<dbReference type="Pfam" id="PF00459">
    <property type="entry name" value="Inositol_P"/>
    <property type="match status" value="1"/>
</dbReference>
<evidence type="ECO:0000313" key="2">
    <source>
        <dbReference type="Proteomes" id="UP000704762"/>
    </source>
</evidence>
<dbReference type="PANTHER" id="PTHR20854:SF4">
    <property type="entry name" value="INOSITOL-1-MONOPHOSPHATASE-RELATED"/>
    <property type="match status" value="1"/>
</dbReference>
<protein>
    <submittedName>
        <fullName evidence="1">Fructose-1,6-bisphosphatase/inositol monophosphatase family enzyme</fullName>
    </submittedName>
</protein>
<comment type="caution">
    <text evidence="1">The sequence shown here is derived from an EMBL/GenBank/DDBJ whole genome shotgun (WGS) entry which is preliminary data.</text>
</comment>
<gene>
    <name evidence="1" type="ORF">JOE57_002862</name>
</gene>
<sequence length="274" mass="28855">MTVPGDDHHADLDLDSALGVALEAARIAIRTVRDTPLGAVRTKADAADPVTEVDTAVERAVRELIGTRLPGHRVVGEEYGGEAGDGPTWYCDPVDGTTNLAAGLPWTSFSLSLAVGSTPLVGVVADPWRSEILHAVQGRGCFVDDVQVPAARGDNRSRLSGGVVLTEWARHQPWPGMLELLAALAERHCTTRVMGSSTLTLAQPAAGRCTGAVVGEFHPEDHLAATLLCQEAGLAVWDESGRQQPFPAEGGLMVADPAAAEELFTLWSASRRSG</sequence>
<keyword evidence="2" id="KW-1185">Reference proteome</keyword>
<dbReference type="SUPFAM" id="SSF56655">
    <property type="entry name" value="Carbohydrate phosphatase"/>
    <property type="match status" value="1"/>
</dbReference>
<reference evidence="1 2" key="1">
    <citation type="submission" date="2021-01" db="EMBL/GenBank/DDBJ databases">
        <title>Sequencing the genomes of 1000 actinobacteria strains.</title>
        <authorList>
            <person name="Klenk H.-P."/>
        </authorList>
    </citation>
    <scope>NUCLEOTIDE SEQUENCE [LARGE SCALE GENOMIC DNA]</scope>
    <source>
        <strain evidence="1 2">DSM 18662</strain>
    </source>
</reference>
<dbReference type="RefSeq" id="WP_204919009.1">
    <property type="nucleotide sequence ID" value="NZ_BAAAQP010000003.1"/>
</dbReference>